<sequence>MFIELKIIGIVHLKSGLESFPEKNCLLKVKHIEAILPATLNNSRTRIVMRTGTIYITELSFNAVEKLVQSVKGE</sequence>
<dbReference type="EMBL" id="MZ616364">
    <property type="protein sequence ID" value="QYC51641.1"/>
    <property type="molecule type" value="Genomic_DNA"/>
</dbReference>
<keyword evidence="2" id="KW-1185">Reference proteome</keyword>
<name>A0A9Y0ZUD7_9CAUD</name>
<evidence type="ECO:0000313" key="1">
    <source>
        <dbReference type="EMBL" id="QYC51641.1"/>
    </source>
</evidence>
<organism evidence="1 2">
    <name type="scientific">Erwinia phage KEY</name>
    <dbReference type="NCBI Taxonomy" id="2821255"/>
    <lineage>
        <taxon>Viruses</taxon>
        <taxon>Duplodnaviria</taxon>
        <taxon>Heunggongvirae</taxon>
        <taxon>Uroviricota</taxon>
        <taxon>Caudoviricetes</taxon>
        <taxon>Demerecviridae</taxon>
        <taxon>Keyvirus</taxon>
        <taxon>Keyvirus key</taxon>
    </lineage>
</organism>
<protein>
    <submittedName>
        <fullName evidence="1">Uncharacterized protein</fullName>
    </submittedName>
</protein>
<evidence type="ECO:0000313" key="2">
    <source>
        <dbReference type="Proteomes" id="UP001215551"/>
    </source>
</evidence>
<accession>A0A9Y0ZUD7</accession>
<dbReference type="Proteomes" id="UP001215551">
    <property type="component" value="Segment"/>
</dbReference>
<gene>
    <name evidence="1" type="ORF">key_150</name>
</gene>
<proteinExistence type="predicted"/>
<reference evidence="2" key="1">
    <citation type="journal article" date="2023" name="Virus Res">
        <title>Broad-host-range lytic Erwinia phage Key with exopolysaccharide degrading activity.</title>
        <authorList>
            <person name="Zlatohurska M."/>
            <person name="Gorb T."/>
            <person name="Romaniuk L."/>
            <person name="Shenderovska N."/>
            <person name="Faidiuk Y."/>
            <person name="Zhuminska G."/>
            <person name="Hubar Y."/>
            <person name="Hubar O."/>
            <person name="Kropinski A.M."/>
            <person name="Kushkina A."/>
            <person name="Tovkach F."/>
        </authorList>
    </citation>
    <scope>NUCLEOTIDE SEQUENCE [LARGE SCALE GENOMIC DNA]</scope>
</reference>